<protein>
    <recommendedName>
        <fullName evidence="4">PPPDE domain-containing protein</fullName>
    </recommendedName>
</protein>
<evidence type="ECO:0000313" key="5">
    <source>
        <dbReference type="EMBL" id="CAD7625288.1"/>
    </source>
</evidence>
<keyword evidence="6" id="KW-1185">Reference proteome</keyword>
<sequence length="236" mass="27370">MDNLWPIISFCTSFLALMRWRTSYEKYINRSPHDNQNFTKCTLLLFNMITRPYVDKHPVVLNIYDLGSANNYLQNLGIGVYHTGTHVFESEFNYGGHPSEETGIFEIQPKFDESLGEDFTFNRQEVRQLVQSLGRKRFKGNEYHLFRNNCNHFTNAFIQVLCGVEIPKWINRLARIGANIPFLESMLPIEVMTPNVTAVPDNRLVPTHDHTSQPNPTLNASITYGRQTHKTRNYIV</sequence>
<comment type="similarity">
    <text evidence="1">Belongs to the DeSI family.</text>
</comment>
<gene>
    <name evidence="5" type="ORF">OSB1V03_LOCUS5723</name>
</gene>
<evidence type="ECO:0000259" key="4">
    <source>
        <dbReference type="PROSITE" id="PS51858"/>
    </source>
</evidence>
<dbReference type="PROSITE" id="PS51858">
    <property type="entry name" value="PPPDE"/>
    <property type="match status" value="1"/>
</dbReference>
<dbReference type="InterPro" id="IPR042266">
    <property type="entry name" value="PPPDE_sf"/>
</dbReference>
<dbReference type="EMBL" id="CAJPIZ010002948">
    <property type="protein sequence ID" value="CAG2105718.1"/>
    <property type="molecule type" value="Genomic_DNA"/>
</dbReference>
<reference evidence="5" key="1">
    <citation type="submission" date="2020-11" db="EMBL/GenBank/DDBJ databases">
        <authorList>
            <person name="Tran Van P."/>
        </authorList>
    </citation>
    <scope>NUCLEOTIDE SEQUENCE</scope>
</reference>
<feature type="domain" description="PPPDE" evidence="4">
    <location>
        <begin position="57"/>
        <end position="191"/>
    </location>
</feature>
<keyword evidence="3" id="KW-0378">Hydrolase</keyword>
<dbReference type="Gene3D" id="3.90.1720.30">
    <property type="entry name" value="PPPDE domains"/>
    <property type="match status" value="1"/>
</dbReference>
<dbReference type="Proteomes" id="UP000759131">
    <property type="component" value="Unassembled WGS sequence"/>
</dbReference>
<dbReference type="InterPro" id="IPR008580">
    <property type="entry name" value="PPPDE_dom"/>
</dbReference>
<name>A0A7R9KLA0_9ACAR</name>
<dbReference type="AlphaFoldDB" id="A0A7R9KLA0"/>
<evidence type="ECO:0000256" key="2">
    <source>
        <dbReference type="ARBA" id="ARBA00022670"/>
    </source>
</evidence>
<dbReference type="PANTHER" id="PTHR12378:SF80">
    <property type="entry name" value="IP06716P-RELATED"/>
    <property type="match status" value="1"/>
</dbReference>
<accession>A0A7R9KLA0</accession>
<dbReference type="GO" id="GO:0101005">
    <property type="term" value="F:deubiquitinase activity"/>
    <property type="evidence" value="ECO:0007669"/>
    <property type="project" value="TreeGrafter"/>
</dbReference>
<evidence type="ECO:0000313" key="6">
    <source>
        <dbReference type="Proteomes" id="UP000759131"/>
    </source>
</evidence>
<dbReference type="Pfam" id="PF05903">
    <property type="entry name" value="Peptidase_C97"/>
    <property type="match status" value="1"/>
</dbReference>
<dbReference type="EMBL" id="OC857523">
    <property type="protein sequence ID" value="CAD7625288.1"/>
    <property type="molecule type" value="Genomic_DNA"/>
</dbReference>
<evidence type="ECO:0000256" key="3">
    <source>
        <dbReference type="ARBA" id="ARBA00022801"/>
    </source>
</evidence>
<organism evidence="5">
    <name type="scientific">Medioppia subpectinata</name>
    <dbReference type="NCBI Taxonomy" id="1979941"/>
    <lineage>
        <taxon>Eukaryota</taxon>
        <taxon>Metazoa</taxon>
        <taxon>Ecdysozoa</taxon>
        <taxon>Arthropoda</taxon>
        <taxon>Chelicerata</taxon>
        <taxon>Arachnida</taxon>
        <taxon>Acari</taxon>
        <taxon>Acariformes</taxon>
        <taxon>Sarcoptiformes</taxon>
        <taxon>Oribatida</taxon>
        <taxon>Brachypylina</taxon>
        <taxon>Oppioidea</taxon>
        <taxon>Oppiidae</taxon>
        <taxon>Medioppia</taxon>
    </lineage>
</organism>
<dbReference type="PANTHER" id="PTHR12378">
    <property type="entry name" value="DESUMOYLATING ISOPEPTIDASE"/>
    <property type="match status" value="1"/>
</dbReference>
<proteinExistence type="inferred from homology"/>
<dbReference type="GO" id="GO:0006508">
    <property type="term" value="P:proteolysis"/>
    <property type="evidence" value="ECO:0007669"/>
    <property type="project" value="UniProtKB-KW"/>
</dbReference>
<keyword evidence="2" id="KW-0645">Protease</keyword>
<dbReference type="OrthoDB" id="412286at2759"/>
<evidence type="ECO:0000256" key="1">
    <source>
        <dbReference type="ARBA" id="ARBA00008140"/>
    </source>
</evidence>
<dbReference type="GO" id="GO:0016579">
    <property type="term" value="P:protein deubiquitination"/>
    <property type="evidence" value="ECO:0007669"/>
    <property type="project" value="TreeGrafter"/>
</dbReference>
<dbReference type="SMART" id="SM01179">
    <property type="entry name" value="DUF862"/>
    <property type="match status" value="1"/>
</dbReference>